<keyword evidence="2" id="KW-0472">Membrane</keyword>
<dbReference type="KEGG" id="pic:PICST_29797"/>
<keyword evidence="4" id="KW-1185">Reference proteome</keyword>
<evidence type="ECO:0000313" key="3">
    <source>
        <dbReference type="EMBL" id="ABN64976.1"/>
    </source>
</evidence>
<evidence type="ECO:0000313" key="4">
    <source>
        <dbReference type="Proteomes" id="UP000002258"/>
    </source>
</evidence>
<evidence type="ECO:0000256" key="2">
    <source>
        <dbReference type="SAM" id="Phobius"/>
    </source>
</evidence>
<sequence length="155" mass="17243">MEIYIIVIIVVIIFFTCVLPCIACCRRFPEDANTNDNRNENDVRVNVEPVNNVTNINFGSPDTAMPTTTGTSNAQANPYLMYLQSYMTLAGQRKPDEENRLSEAELIAGIERLSEQQRIAEAQILAEAHRNGTIASPEPAYLYGSNSSQLPSYKP</sequence>
<protein>
    <submittedName>
        <fullName evidence="3">Uncharacterized protein</fullName>
    </submittedName>
</protein>
<feature type="transmembrane region" description="Helical" evidence="2">
    <location>
        <begin position="6"/>
        <end position="25"/>
    </location>
</feature>
<dbReference type="RefSeq" id="XP_001383005.1">
    <property type="nucleotide sequence ID" value="XM_001382968.1"/>
</dbReference>
<proteinExistence type="predicted"/>
<dbReference type="InParanoid" id="A3LP25"/>
<feature type="region of interest" description="Disordered" evidence="1">
    <location>
        <begin position="135"/>
        <end position="155"/>
    </location>
</feature>
<name>A3LP25_PICST</name>
<feature type="compositionally biased region" description="Polar residues" evidence="1">
    <location>
        <begin position="144"/>
        <end position="155"/>
    </location>
</feature>
<dbReference type="HOGENOM" id="CLU_1696181_0_0_1"/>
<organism evidence="3 4">
    <name type="scientific">Scheffersomyces stipitis (strain ATCC 58785 / CBS 6054 / NBRC 10063 / NRRL Y-11545)</name>
    <name type="common">Yeast</name>
    <name type="synonym">Pichia stipitis</name>
    <dbReference type="NCBI Taxonomy" id="322104"/>
    <lineage>
        <taxon>Eukaryota</taxon>
        <taxon>Fungi</taxon>
        <taxon>Dikarya</taxon>
        <taxon>Ascomycota</taxon>
        <taxon>Saccharomycotina</taxon>
        <taxon>Pichiomycetes</taxon>
        <taxon>Debaryomycetaceae</taxon>
        <taxon>Scheffersomyces</taxon>
    </lineage>
</organism>
<keyword evidence="2" id="KW-1133">Transmembrane helix</keyword>
<reference evidence="3 4" key="1">
    <citation type="journal article" date="2007" name="Nat. Biotechnol.">
        <title>Genome sequence of the lignocellulose-bioconverting and xylose-fermenting yeast Pichia stipitis.</title>
        <authorList>
            <person name="Jeffries T.W."/>
            <person name="Grigoriev I.V."/>
            <person name="Grimwood J."/>
            <person name="Laplaza J.M."/>
            <person name="Aerts A."/>
            <person name="Salamov A."/>
            <person name="Schmutz J."/>
            <person name="Lindquist E."/>
            <person name="Dehal P."/>
            <person name="Shapiro H."/>
            <person name="Jin Y.S."/>
            <person name="Passoth V."/>
            <person name="Richardson P.M."/>
        </authorList>
    </citation>
    <scope>NUCLEOTIDE SEQUENCE [LARGE SCALE GENOMIC DNA]</scope>
    <source>
        <strain evidence="4">ATCC 58785 / CBS 6054 / NBRC 10063 / NRRL Y-11545</strain>
    </source>
</reference>
<dbReference type="AlphaFoldDB" id="A3LP25"/>
<keyword evidence="2" id="KW-0812">Transmembrane</keyword>
<dbReference type="Proteomes" id="UP000002258">
    <property type="component" value="Chromosome 2"/>
</dbReference>
<dbReference type="GeneID" id="4837045"/>
<evidence type="ECO:0000256" key="1">
    <source>
        <dbReference type="SAM" id="MobiDB-lite"/>
    </source>
</evidence>
<dbReference type="EMBL" id="CP000496">
    <property type="protein sequence ID" value="ABN64976.1"/>
    <property type="molecule type" value="Genomic_DNA"/>
</dbReference>
<accession>A3LP25</accession>
<gene>
    <name evidence="3" type="ORF">PICST_29797</name>
</gene>